<evidence type="ECO:0000256" key="1">
    <source>
        <dbReference type="SAM" id="MobiDB-lite"/>
    </source>
</evidence>
<feature type="region of interest" description="Disordered" evidence="1">
    <location>
        <begin position="1"/>
        <end position="52"/>
    </location>
</feature>
<feature type="compositionally biased region" description="Low complexity" evidence="1">
    <location>
        <begin position="1"/>
        <end position="17"/>
    </location>
</feature>
<protein>
    <submittedName>
        <fullName evidence="2">Uncharacterized protein</fullName>
    </submittedName>
</protein>
<organism evidence="2 3">
    <name type="scientific">Phyllosticta citribraziliensis</name>
    <dbReference type="NCBI Taxonomy" id="989973"/>
    <lineage>
        <taxon>Eukaryota</taxon>
        <taxon>Fungi</taxon>
        <taxon>Dikarya</taxon>
        <taxon>Ascomycota</taxon>
        <taxon>Pezizomycotina</taxon>
        <taxon>Dothideomycetes</taxon>
        <taxon>Dothideomycetes incertae sedis</taxon>
        <taxon>Botryosphaeriales</taxon>
        <taxon>Phyllostictaceae</taxon>
        <taxon>Phyllosticta</taxon>
    </lineage>
</organism>
<evidence type="ECO:0000313" key="3">
    <source>
        <dbReference type="Proteomes" id="UP001360953"/>
    </source>
</evidence>
<reference evidence="2 3" key="1">
    <citation type="submission" date="2024-04" db="EMBL/GenBank/DDBJ databases">
        <title>Phyllosticta paracitricarpa is synonymous to the EU quarantine fungus P. citricarpa based on phylogenomic analyses.</title>
        <authorList>
            <consortium name="Lawrence Berkeley National Laboratory"/>
            <person name="Van ingen-buijs V.A."/>
            <person name="Van westerhoven A.C."/>
            <person name="Haridas S."/>
            <person name="Skiadas P."/>
            <person name="Martin F."/>
            <person name="Groenewald J.Z."/>
            <person name="Crous P.W."/>
            <person name="Seidl M.F."/>
        </authorList>
    </citation>
    <scope>NUCLEOTIDE SEQUENCE [LARGE SCALE GENOMIC DNA]</scope>
    <source>
        <strain evidence="2 3">CPC 17464</strain>
    </source>
</reference>
<dbReference type="Proteomes" id="UP001360953">
    <property type="component" value="Unassembled WGS sequence"/>
</dbReference>
<keyword evidence="3" id="KW-1185">Reference proteome</keyword>
<dbReference type="GeneID" id="92031018"/>
<feature type="compositionally biased region" description="Low complexity" evidence="1">
    <location>
        <begin position="24"/>
        <end position="52"/>
    </location>
</feature>
<evidence type="ECO:0000313" key="2">
    <source>
        <dbReference type="EMBL" id="KAK7538271.1"/>
    </source>
</evidence>
<proteinExistence type="predicted"/>
<gene>
    <name evidence="2" type="ORF">J3D65DRAFT_602297</name>
</gene>
<comment type="caution">
    <text evidence="2">The sequence shown here is derived from an EMBL/GenBank/DDBJ whole genome shotgun (WGS) entry which is preliminary data.</text>
</comment>
<feature type="region of interest" description="Disordered" evidence="1">
    <location>
        <begin position="325"/>
        <end position="346"/>
    </location>
</feature>
<sequence>MPPKNPASKTAKKAPATPKKKNANPKATTPKTPATASSAAAAGSQATATPSPTKKRLDAVLLANRQNPWGVRVYQAAPSLAAYLNLATTLELRALVKTPTPDINGRDSAFIGAVIDEFRTAFPDFRYSGARIKALMADDDFDAQVALRLFPDATFPLKESDAVPVRAAKSLSQPHQRKSVKGHSGGQARLFTQFDIDNARQYHNQASLDEDVSDYVPMSDNEKYAEEEGSESGRAVQGPEDLERTEKAVANALSQSTRNIPRRKTVPLAHLVDVLTSLYESVKMRGLIAWPKFPNAPLDPLLARETSIPMNNIEIEVDQTAKSVMEQNQRKRRTAADGNTWKVKGN</sequence>
<name>A0ABR1LSX8_9PEZI</name>
<dbReference type="EMBL" id="JBBPEH010000005">
    <property type="protein sequence ID" value="KAK7538271.1"/>
    <property type="molecule type" value="Genomic_DNA"/>
</dbReference>
<accession>A0ABR1LSX8</accession>
<feature type="region of interest" description="Disordered" evidence="1">
    <location>
        <begin position="221"/>
        <end position="241"/>
    </location>
</feature>
<dbReference type="RefSeq" id="XP_066655958.1">
    <property type="nucleotide sequence ID" value="XM_066798112.1"/>
</dbReference>